<comment type="caution">
    <text evidence="1">The sequence shown here is derived from an EMBL/GenBank/DDBJ whole genome shotgun (WGS) entry which is preliminary data.</text>
</comment>
<name>A0ABW5FDU3_9BACL</name>
<dbReference type="RefSeq" id="WP_209990864.1">
    <property type="nucleotide sequence ID" value="NZ_JBHUKY010000045.1"/>
</dbReference>
<dbReference type="EMBL" id="JBHUKY010000045">
    <property type="protein sequence ID" value="MFD2412685.1"/>
    <property type="molecule type" value="Genomic_DNA"/>
</dbReference>
<dbReference type="Proteomes" id="UP001597448">
    <property type="component" value="Unassembled WGS sequence"/>
</dbReference>
<proteinExistence type="predicted"/>
<dbReference type="InterPro" id="IPR024562">
    <property type="entry name" value="YqhG"/>
</dbReference>
<protein>
    <submittedName>
        <fullName evidence="1">YqhG family protein</fullName>
    </submittedName>
</protein>
<evidence type="ECO:0000313" key="2">
    <source>
        <dbReference type="Proteomes" id="UP001597448"/>
    </source>
</evidence>
<gene>
    <name evidence="1" type="ORF">ACFSX3_22595</name>
</gene>
<keyword evidence="2" id="KW-1185">Reference proteome</keyword>
<sequence>MMLSPVEVRKQVMDYLEATECTILESSPVHVTVKLSPRADRMLTDRPYYWGFVERTGVDPETLSFSFVFDPQKYDELAAQAAAQAARPRSGGASRTAAADALPGQAGAAADAEAGAELVAAQAAAPGGALPPGVSAAPEDSILARYFGVVPALPRIGPGMIRREDVTYGSRRLRQIWSAARDEGKCLQLFEDPGLRQRTTLFSAAYEPWLAVCYKVEMTCDLKREELHFIAVSLTSGLIVPDFEARLASKELTPRLPENIHVQPFELSITDGADRLEGYLTSKLALLDYTWAEEARERLELELSIVDIYYAELLKEEDEEKRLSIEEQYNRRRQETSWQYEPQIAVSAVTYGLFHLRST</sequence>
<dbReference type="Pfam" id="PF11079">
    <property type="entry name" value="YqhG"/>
    <property type="match status" value="2"/>
</dbReference>
<accession>A0ABW5FDU3</accession>
<reference evidence="2" key="1">
    <citation type="journal article" date="2019" name="Int. J. Syst. Evol. Microbiol.">
        <title>The Global Catalogue of Microorganisms (GCM) 10K type strain sequencing project: providing services to taxonomists for standard genome sequencing and annotation.</title>
        <authorList>
            <consortium name="The Broad Institute Genomics Platform"/>
            <consortium name="The Broad Institute Genome Sequencing Center for Infectious Disease"/>
            <person name="Wu L."/>
            <person name="Ma J."/>
        </authorList>
    </citation>
    <scope>NUCLEOTIDE SEQUENCE [LARGE SCALE GENOMIC DNA]</scope>
    <source>
        <strain evidence="2">CCM 8725</strain>
    </source>
</reference>
<organism evidence="1 2">
    <name type="scientific">Paenibacillus rhizoplanae</name>
    <dbReference type="NCBI Taxonomy" id="1917181"/>
    <lineage>
        <taxon>Bacteria</taxon>
        <taxon>Bacillati</taxon>
        <taxon>Bacillota</taxon>
        <taxon>Bacilli</taxon>
        <taxon>Bacillales</taxon>
        <taxon>Paenibacillaceae</taxon>
        <taxon>Paenibacillus</taxon>
    </lineage>
</organism>
<evidence type="ECO:0000313" key="1">
    <source>
        <dbReference type="EMBL" id="MFD2412685.1"/>
    </source>
</evidence>